<proteinExistence type="predicted"/>
<dbReference type="AlphaFoldDB" id="A0A7K0DBF2"/>
<comment type="caution">
    <text evidence="2">The sequence shown here is derived from an EMBL/GenBank/DDBJ whole genome shotgun (WGS) entry which is preliminary data.</text>
</comment>
<name>A0A7K0DBF2_9NOCA</name>
<accession>A0A7K0DBF2</accession>
<dbReference type="EMBL" id="WEGK01000016">
    <property type="protein sequence ID" value="MQY23008.1"/>
    <property type="molecule type" value="Genomic_DNA"/>
</dbReference>
<keyword evidence="3" id="KW-1185">Reference proteome</keyword>
<reference evidence="2 3" key="1">
    <citation type="submission" date="2019-10" db="EMBL/GenBank/DDBJ databases">
        <title>Nocardia macrotermitis sp. nov. and Nocardia aurantia sp. nov., isolated from the gut of fungus growing-termite Macrotermes natalensis.</title>
        <authorList>
            <person name="Benndorf R."/>
            <person name="Schwitalla J."/>
            <person name="Martin K."/>
            <person name="De Beer W."/>
            <person name="Kaster A.-K."/>
            <person name="Vollmers J."/>
            <person name="Poulsen M."/>
            <person name="Beemelmanns C."/>
        </authorList>
    </citation>
    <scope>NUCLEOTIDE SEQUENCE [LARGE SCALE GENOMIC DNA]</scope>
    <source>
        <strain evidence="2 3">RB20</strain>
    </source>
</reference>
<evidence type="ECO:0000313" key="2">
    <source>
        <dbReference type="EMBL" id="MQY23008.1"/>
    </source>
</evidence>
<gene>
    <name evidence="2" type="ORF">NRB20_61330</name>
</gene>
<dbReference type="Proteomes" id="UP000438448">
    <property type="component" value="Unassembled WGS sequence"/>
</dbReference>
<dbReference type="Pfam" id="PF19054">
    <property type="entry name" value="DUF5753"/>
    <property type="match status" value="1"/>
</dbReference>
<dbReference type="InterPro" id="IPR043917">
    <property type="entry name" value="DUF5753"/>
</dbReference>
<sequence length="275" mass="30965">MPVSEAARVAEVSPEVIRRMESGRITLLGTIHITVLLDRFEVDDDREPILTLVRMVRQYKKIRRHWWDPYSDLLPEQEIDLLGLEESARVVSVCGATAVPELLRTPDYHRAVLRVWDPQESDIDLDRRVELLTQRRDRLRDNGIRLRGYILEAALRNPMGGPEMMAAQLTGLVGRGADKNVSVQVIGSGTGTHLGWHLGDVSMLEFDALVEGVPEPPIVHSQNMLWDIEQDGDDVDGYLGVFAELRRTALAQKVSRSLIEEIAHGYSDEATTRSN</sequence>
<protein>
    <recommendedName>
        <fullName evidence="1">DUF5753 domain-containing protein</fullName>
    </recommendedName>
</protein>
<feature type="domain" description="DUF5753" evidence="1">
    <location>
        <begin position="80"/>
        <end position="261"/>
    </location>
</feature>
<evidence type="ECO:0000259" key="1">
    <source>
        <dbReference type="Pfam" id="PF19054"/>
    </source>
</evidence>
<organism evidence="2 3">
    <name type="scientific">Nocardia macrotermitis</name>
    <dbReference type="NCBI Taxonomy" id="2585198"/>
    <lineage>
        <taxon>Bacteria</taxon>
        <taxon>Bacillati</taxon>
        <taxon>Actinomycetota</taxon>
        <taxon>Actinomycetes</taxon>
        <taxon>Mycobacteriales</taxon>
        <taxon>Nocardiaceae</taxon>
        <taxon>Nocardia</taxon>
    </lineage>
</organism>
<evidence type="ECO:0000313" key="3">
    <source>
        <dbReference type="Proteomes" id="UP000438448"/>
    </source>
</evidence>